<protein>
    <recommendedName>
        <fullName evidence="3">Cleaved adhesin domain-containing protein</fullName>
    </recommendedName>
</protein>
<gene>
    <name evidence="1" type="ORF">N0B48_22635</name>
</gene>
<evidence type="ECO:0000313" key="2">
    <source>
        <dbReference type="Proteomes" id="UP001525566"/>
    </source>
</evidence>
<dbReference type="Proteomes" id="UP001525566">
    <property type="component" value="Unassembled WGS sequence"/>
</dbReference>
<accession>A0ABT2J0Q8</accession>
<reference evidence="1 2" key="1">
    <citation type="submission" date="2022-09" db="EMBL/GenBank/DDBJ databases">
        <title>Chryseobacterium oleae sp.nov., isolated from the inter-root soil of Pyrola calliantha H. Andr. in Tibet.</title>
        <authorList>
            <person name="Li Z."/>
        </authorList>
    </citation>
    <scope>NUCLEOTIDE SEQUENCE [LARGE SCALE GENOMIC DNA]</scope>
    <source>
        <strain evidence="2">pc1-10</strain>
    </source>
</reference>
<dbReference type="RefSeq" id="WP_259841751.1">
    <property type="nucleotide sequence ID" value="NZ_JAOAMU010000009.1"/>
</dbReference>
<dbReference type="EMBL" id="JAOAMU010000009">
    <property type="protein sequence ID" value="MCT2564705.1"/>
    <property type="molecule type" value="Genomic_DNA"/>
</dbReference>
<evidence type="ECO:0008006" key="3">
    <source>
        <dbReference type="Google" id="ProtNLM"/>
    </source>
</evidence>
<sequence length="181" mass="19370">MKKLSIILGILMGIGISAQSSTLVINNYSSYDAAGRFMTVGSASSGPSQPYMYALANTPYSIYTIPAGGFTKYDKFDNTGGPNPIPIPGWYYIDPLNSANTGNYVYNHPIISAVTAIDEWMGFAFNLTDSTGYTYDTFEVGDPVLSGGFLNASQNGPNTGSSADWFTISTSGGVVTYFQIY</sequence>
<proteinExistence type="predicted"/>
<evidence type="ECO:0000313" key="1">
    <source>
        <dbReference type="EMBL" id="MCT2564705.1"/>
    </source>
</evidence>
<name>A0ABT2J0Q8_9FLAO</name>
<organism evidence="1 2">
    <name type="scientific">Chryseobacterium herbae</name>
    <dbReference type="NCBI Taxonomy" id="2976476"/>
    <lineage>
        <taxon>Bacteria</taxon>
        <taxon>Pseudomonadati</taxon>
        <taxon>Bacteroidota</taxon>
        <taxon>Flavobacteriia</taxon>
        <taxon>Flavobacteriales</taxon>
        <taxon>Weeksellaceae</taxon>
        <taxon>Chryseobacterium group</taxon>
        <taxon>Chryseobacterium</taxon>
    </lineage>
</organism>
<keyword evidence="2" id="KW-1185">Reference proteome</keyword>
<comment type="caution">
    <text evidence="1">The sequence shown here is derived from an EMBL/GenBank/DDBJ whole genome shotgun (WGS) entry which is preliminary data.</text>
</comment>